<dbReference type="InterPro" id="IPR019945">
    <property type="entry name" value="F420_G6P_DH-rel"/>
</dbReference>
<dbReference type="EMBL" id="JAMWDU010000005">
    <property type="protein sequence ID" value="MCP8888307.1"/>
    <property type="molecule type" value="Genomic_DNA"/>
</dbReference>
<evidence type="ECO:0000259" key="2">
    <source>
        <dbReference type="Pfam" id="PF00296"/>
    </source>
</evidence>
<proteinExistence type="predicted"/>
<dbReference type="Gene3D" id="3.20.20.30">
    <property type="entry name" value="Luciferase-like domain"/>
    <property type="match status" value="1"/>
</dbReference>
<dbReference type="PANTHER" id="PTHR43244">
    <property type="match status" value="1"/>
</dbReference>
<comment type="caution">
    <text evidence="3">The sequence shown here is derived from an EMBL/GenBank/DDBJ whole genome shotgun (WGS) entry which is preliminary data.</text>
</comment>
<dbReference type="RefSeq" id="WP_254675364.1">
    <property type="nucleotide sequence ID" value="NZ_JAMWDU010000005.1"/>
</dbReference>
<dbReference type="EC" id="1.-.-.-" evidence="3"/>
<dbReference type="Pfam" id="PF00296">
    <property type="entry name" value="Bac_luciferase"/>
    <property type="match status" value="1"/>
</dbReference>
<dbReference type="NCBIfam" id="TIGR03557">
    <property type="entry name" value="F420_G6P_family"/>
    <property type="match status" value="1"/>
</dbReference>
<dbReference type="PANTHER" id="PTHR43244:SF1">
    <property type="entry name" value="5,10-METHYLENETETRAHYDROMETHANOPTERIN REDUCTASE"/>
    <property type="match status" value="1"/>
</dbReference>
<protein>
    <submittedName>
        <fullName evidence="3">TIGR03885 family FMN-dependent LLM class oxidoreductase</fullName>
        <ecNumber evidence="3">1.-.-.-</ecNumber>
    </submittedName>
</protein>
<dbReference type="NCBIfam" id="TIGR03885">
    <property type="entry name" value="flavin_revert"/>
    <property type="match status" value="1"/>
</dbReference>
<reference evidence="3" key="1">
    <citation type="submission" date="2022-06" db="EMBL/GenBank/DDBJ databases">
        <title>Devosia sp. XJ19-45 genome assembly.</title>
        <authorList>
            <person name="Li B."/>
            <person name="Cai M."/>
            <person name="Nie G."/>
            <person name="Li W."/>
        </authorList>
    </citation>
    <scope>NUCLEOTIDE SEQUENCE</scope>
    <source>
        <strain evidence="3">XJ19-45</strain>
    </source>
</reference>
<dbReference type="InterPro" id="IPR011251">
    <property type="entry name" value="Luciferase-like_dom"/>
</dbReference>
<keyword evidence="4" id="KW-1185">Reference proteome</keyword>
<dbReference type="SUPFAM" id="SSF51679">
    <property type="entry name" value="Bacterial luciferase-like"/>
    <property type="match status" value="1"/>
</dbReference>
<dbReference type="InterPro" id="IPR050564">
    <property type="entry name" value="F420-G6PD/mer"/>
</dbReference>
<evidence type="ECO:0000256" key="1">
    <source>
        <dbReference type="ARBA" id="ARBA00023002"/>
    </source>
</evidence>
<evidence type="ECO:0000313" key="4">
    <source>
        <dbReference type="Proteomes" id="UP001060275"/>
    </source>
</evidence>
<dbReference type="AlphaFoldDB" id="A0A9Q4FTI9"/>
<organism evidence="3 4">
    <name type="scientific">Devosia ureilytica</name>
    <dbReference type="NCBI Taxonomy" id="2952754"/>
    <lineage>
        <taxon>Bacteria</taxon>
        <taxon>Pseudomonadati</taxon>
        <taxon>Pseudomonadota</taxon>
        <taxon>Alphaproteobacteria</taxon>
        <taxon>Hyphomicrobiales</taxon>
        <taxon>Devosiaceae</taxon>
        <taxon>Devosia</taxon>
    </lineage>
</organism>
<accession>A0A9Q4FTI9</accession>
<keyword evidence="1 3" id="KW-0560">Oxidoreductase</keyword>
<evidence type="ECO:0000313" key="3">
    <source>
        <dbReference type="EMBL" id="MCP8888307.1"/>
    </source>
</evidence>
<gene>
    <name evidence="3" type="ORF">NF348_14390</name>
</gene>
<feature type="domain" description="Luciferase-like" evidence="2">
    <location>
        <begin position="8"/>
        <end position="271"/>
    </location>
</feature>
<dbReference type="GO" id="GO:0016705">
    <property type="term" value="F:oxidoreductase activity, acting on paired donors, with incorporation or reduction of molecular oxygen"/>
    <property type="evidence" value="ECO:0007669"/>
    <property type="project" value="InterPro"/>
</dbReference>
<dbReference type="Proteomes" id="UP001060275">
    <property type="component" value="Unassembled WGS sequence"/>
</dbReference>
<dbReference type="InterPro" id="IPR023907">
    <property type="entry name" value="Non-F420_Flavin_OxRdtase"/>
</dbReference>
<dbReference type="InterPro" id="IPR036661">
    <property type="entry name" value="Luciferase-like_sf"/>
</dbReference>
<sequence length="319" mass="34261">MTLIGYHASHEQFAPSDLIGFVRAAEAAGFDCAKSSDHFHPWSDRQGQSGFAWSWLGAAMQATSLPMGIISAPGYRYHPAILAQAAATIGEMFPGRLWLALGSGEAINEAITGEVWPDKAERNARLRECVDVTRALFAGETVTHRGRVRVVEAKLYSRPSTPVPLFGAAVSEATAAWAAGWADGLLTTGGEPDAVARVINAFRDNGGAGKPIHIQHALSWDRTEEEAVHNALEQWGPLSAAGDTNWNLSRPSDFDAIGALVTEKTIRQRVAVSADLGWHQARIAALTDLEVAAVHLHCVGRNQQDFIEAFGGKVLPALR</sequence>
<name>A0A9Q4FTI9_9HYPH</name>